<dbReference type="Gene3D" id="3.30.40.10">
    <property type="entry name" value="Zinc/RING finger domain, C3HC4 (zinc finger)"/>
    <property type="match status" value="1"/>
</dbReference>
<feature type="signal peptide" evidence="4">
    <location>
        <begin position="1"/>
        <end position="20"/>
    </location>
</feature>
<dbReference type="GO" id="GO:0061630">
    <property type="term" value="F:ubiquitin protein ligase activity"/>
    <property type="evidence" value="ECO:0007669"/>
    <property type="project" value="InterPro"/>
</dbReference>
<evidence type="ECO:0000256" key="3">
    <source>
        <dbReference type="PROSITE-ProRule" id="PRU00175"/>
    </source>
</evidence>
<dbReference type="PROSITE" id="PS50089">
    <property type="entry name" value="ZF_RING_2"/>
    <property type="match status" value="1"/>
</dbReference>
<feature type="chain" id="PRO_5021266025" description="RING-type domain-containing protein" evidence="4">
    <location>
        <begin position="21"/>
        <end position="128"/>
    </location>
</feature>
<dbReference type="PANTHER" id="PTHR13198">
    <property type="entry name" value="RING FINGER PROTEIN 25"/>
    <property type="match status" value="1"/>
</dbReference>
<keyword evidence="2" id="KW-0862">Zinc</keyword>
<sequence>MPVLLIHNLDVLRLCMVTNCAPWSKLGASYCYDWHSKRRESFNYTHSNNTEGFAIPVQKAAKEHLTNENRPCGECAICLYGFSEDDVFTKTECYHYFHSHCLARYVKNAAISESNDETNHSDTPSDKK</sequence>
<dbReference type="EMBL" id="BGPR01018661">
    <property type="protein sequence ID" value="GBN79784.1"/>
    <property type="molecule type" value="Genomic_DNA"/>
</dbReference>
<dbReference type="GO" id="GO:0005634">
    <property type="term" value="C:nucleus"/>
    <property type="evidence" value="ECO:0007669"/>
    <property type="project" value="TreeGrafter"/>
</dbReference>
<evidence type="ECO:0000313" key="7">
    <source>
        <dbReference type="Proteomes" id="UP000499080"/>
    </source>
</evidence>
<dbReference type="AlphaFoldDB" id="A0A4Y2RV76"/>
<dbReference type="GO" id="GO:0016567">
    <property type="term" value="P:protein ubiquitination"/>
    <property type="evidence" value="ECO:0007669"/>
    <property type="project" value="TreeGrafter"/>
</dbReference>
<name>A0A4Y2RV76_ARAVE</name>
<organism evidence="6 7">
    <name type="scientific">Araneus ventricosus</name>
    <name type="common">Orbweaver spider</name>
    <name type="synonym">Epeira ventricosa</name>
    <dbReference type="NCBI Taxonomy" id="182803"/>
    <lineage>
        <taxon>Eukaryota</taxon>
        <taxon>Metazoa</taxon>
        <taxon>Ecdysozoa</taxon>
        <taxon>Arthropoda</taxon>
        <taxon>Chelicerata</taxon>
        <taxon>Arachnida</taxon>
        <taxon>Araneae</taxon>
        <taxon>Araneomorphae</taxon>
        <taxon>Entelegynae</taxon>
        <taxon>Araneoidea</taxon>
        <taxon>Araneidae</taxon>
        <taxon>Araneus</taxon>
    </lineage>
</organism>
<evidence type="ECO:0000313" key="6">
    <source>
        <dbReference type="EMBL" id="GBN79784.1"/>
    </source>
</evidence>
<protein>
    <recommendedName>
        <fullName evidence="5">RING-type domain-containing protein</fullName>
    </recommendedName>
</protein>
<dbReference type="PANTHER" id="PTHR13198:SF4">
    <property type="entry name" value="E3 UBIQUITIN-PROTEIN LIGASE RNF25"/>
    <property type="match status" value="1"/>
</dbReference>
<evidence type="ECO:0000256" key="1">
    <source>
        <dbReference type="ARBA" id="ARBA00022771"/>
    </source>
</evidence>
<dbReference type="InterPro" id="IPR039133">
    <property type="entry name" value="RNF25"/>
</dbReference>
<proteinExistence type="predicted"/>
<dbReference type="SUPFAM" id="SSF57850">
    <property type="entry name" value="RING/U-box"/>
    <property type="match status" value="1"/>
</dbReference>
<reference evidence="6 7" key="1">
    <citation type="journal article" date="2019" name="Sci. Rep.">
        <title>Orb-weaving spider Araneus ventricosus genome elucidates the spidroin gene catalogue.</title>
        <authorList>
            <person name="Kono N."/>
            <person name="Nakamura H."/>
            <person name="Ohtoshi R."/>
            <person name="Moran D.A.P."/>
            <person name="Shinohara A."/>
            <person name="Yoshida Y."/>
            <person name="Fujiwara M."/>
            <person name="Mori M."/>
            <person name="Tomita M."/>
            <person name="Arakawa K."/>
        </authorList>
    </citation>
    <scope>NUCLEOTIDE SEQUENCE [LARGE SCALE GENOMIC DNA]</scope>
</reference>
<keyword evidence="1 3" id="KW-0863">Zinc-finger</keyword>
<keyword evidence="7" id="KW-1185">Reference proteome</keyword>
<feature type="non-terminal residue" evidence="6">
    <location>
        <position position="128"/>
    </location>
</feature>
<keyword evidence="1 3" id="KW-0479">Metal-binding</keyword>
<feature type="domain" description="RING-type" evidence="5">
    <location>
        <begin position="75"/>
        <end position="127"/>
    </location>
</feature>
<dbReference type="InterPro" id="IPR001841">
    <property type="entry name" value="Znf_RING"/>
</dbReference>
<dbReference type="InterPro" id="IPR013083">
    <property type="entry name" value="Znf_RING/FYVE/PHD"/>
</dbReference>
<evidence type="ECO:0000256" key="2">
    <source>
        <dbReference type="ARBA" id="ARBA00022833"/>
    </source>
</evidence>
<keyword evidence="4" id="KW-0732">Signal</keyword>
<comment type="caution">
    <text evidence="6">The sequence shown here is derived from an EMBL/GenBank/DDBJ whole genome shotgun (WGS) entry which is preliminary data.</text>
</comment>
<accession>A0A4Y2RV76</accession>
<dbReference type="Proteomes" id="UP000499080">
    <property type="component" value="Unassembled WGS sequence"/>
</dbReference>
<dbReference type="OrthoDB" id="432311at2759"/>
<gene>
    <name evidence="6" type="ORF">AVEN_56730_1</name>
</gene>
<dbReference type="GO" id="GO:0008270">
    <property type="term" value="F:zinc ion binding"/>
    <property type="evidence" value="ECO:0007669"/>
    <property type="project" value="UniProtKB-KW"/>
</dbReference>
<evidence type="ECO:0000256" key="4">
    <source>
        <dbReference type="SAM" id="SignalP"/>
    </source>
</evidence>
<evidence type="ECO:0000259" key="5">
    <source>
        <dbReference type="PROSITE" id="PS50089"/>
    </source>
</evidence>
<dbReference type="Pfam" id="PF13639">
    <property type="entry name" value="zf-RING_2"/>
    <property type="match status" value="1"/>
</dbReference>